<gene>
    <name evidence="1" type="ORF">CLV59_105364</name>
</gene>
<accession>A0A327VZ75</accession>
<comment type="caution">
    <text evidence="1">The sequence shown here is derived from an EMBL/GenBank/DDBJ whole genome shotgun (WGS) entry which is preliminary data.</text>
</comment>
<protein>
    <submittedName>
        <fullName evidence="1">Uncharacterized protein</fullName>
    </submittedName>
</protein>
<sequence length="439" mass="48647">MTHFNNTMSYSRKRWHSLLAYCCLLLTVAGCRKTEYNIIPDAAYLRVFNSLNYDVNVTTKDQPPPFVTMIIDPEFSAAGVVTGGKIVGDRLDQRSAYAGPYPANAGNTSFRNTEYPGSEKVLVGPVINGINLSSWAQVPSGKHRVLFYSRPISAMNFFDLQERERQSLLVDSTVDFKPGEIYTMEILQKTVSQQYPLPVTLYLRQEQFTKMPFADTLLYANFYNLSAEGYAAANPGSRTAISYYNANNKCTAFGDTMNLYYTLYKDDCSYPYVEGSPIGTTVIPGFNNIWLGTVIRSHNAGVMPYYAVPMFAAPDTTHGILSRQWESFIFMKPGLFPVPGVLPVIATSGMATASPKYGAIGCSNGSDDGKGTTSTAARKSIPRISNRDYVVSCWLPNLIRYTASGTYAQRSFATISTIEIINNQVYMMSVQRTYAPPAK</sequence>
<proteinExistence type="predicted"/>
<dbReference type="Proteomes" id="UP000249819">
    <property type="component" value="Unassembled WGS sequence"/>
</dbReference>
<evidence type="ECO:0000313" key="1">
    <source>
        <dbReference type="EMBL" id="RAJ80256.1"/>
    </source>
</evidence>
<organism evidence="1 2">
    <name type="scientific">Chitinophaga dinghuensis</name>
    <dbReference type="NCBI Taxonomy" id="1539050"/>
    <lineage>
        <taxon>Bacteria</taxon>
        <taxon>Pseudomonadati</taxon>
        <taxon>Bacteroidota</taxon>
        <taxon>Chitinophagia</taxon>
        <taxon>Chitinophagales</taxon>
        <taxon>Chitinophagaceae</taxon>
        <taxon>Chitinophaga</taxon>
    </lineage>
</organism>
<dbReference type="OrthoDB" id="616292at2"/>
<dbReference type="EMBL" id="QLMA01000005">
    <property type="protein sequence ID" value="RAJ80256.1"/>
    <property type="molecule type" value="Genomic_DNA"/>
</dbReference>
<evidence type="ECO:0000313" key="2">
    <source>
        <dbReference type="Proteomes" id="UP000249819"/>
    </source>
</evidence>
<dbReference type="AlphaFoldDB" id="A0A327VZ75"/>
<dbReference type="RefSeq" id="WP_111593261.1">
    <property type="nucleotide sequence ID" value="NZ_QLMA01000005.1"/>
</dbReference>
<reference evidence="1 2" key="1">
    <citation type="submission" date="2018-06" db="EMBL/GenBank/DDBJ databases">
        <title>Genomic Encyclopedia of Archaeal and Bacterial Type Strains, Phase II (KMG-II): from individual species to whole genera.</title>
        <authorList>
            <person name="Goeker M."/>
        </authorList>
    </citation>
    <scope>NUCLEOTIDE SEQUENCE [LARGE SCALE GENOMIC DNA]</scope>
    <source>
        <strain evidence="1 2">DSM 29821</strain>
    </source>
</reference>
<keyword evidence="2" id="KW-1185">Reference proteome</keyword>
<name>A0A327VZ75_9BACT</name>